<keyword evidence="2" id="KW-0808">Transferase</keyword>
<dbReference type="SUPFAM" id="SSF53901">
    <property type="entry name" value="Thiolase-like"/>
    <property type="match status" value="1"/>
</dbReference>
<dbReference type="PANTHER" id="PTHR11712">
    <property type="entry name" value="POLYKETIDE SYNTHASE-RELATED"/>
    <property type="match status" value="1"/>
</dbReference>
<evidence type="ECO:0000259" key="3">
    <source>
        <dbReference type="Pfam" id="PF00109"/>
    </source>
</evidence>
<name>A0A067DRU7_CITSI</name>
<organism evidence="4 5">
    <name type="scientific">Citrus sinensis</name>
    <name type="common">Sweet orange</name>
    <name type="synonym">Citrus aurantium var. sinensis</name>
    <dbReference type="NCBI Taxonomy" id="2711"/>
    <lineage>
        <taxon>Eukaryota</taxon>
        <taxon>Viridiplantae</taxon>
        <taxon>Streptophyta</taxon>
        <taxon>Embryophyta</taxon>
        <taxon>Tracheophyta</taxon>
        <taxon>Spermatophyta</taxon>
        <taxon>Magnoliopsida</taxon>
        <taxon>eudicotyledons</taxon>
        <taxon>Gunneridae</taxon>
        <taxon>Pentapetalae</taxon>
        <taxon>rosids</taxon>
        <taxon>malvids</taxon>
        <taxon>Sapindales</taxon>
        <taxon>Rutaceae</taxon>
        <taxon>Aurantioideae</taxon>
        <taxon>Citrus</taxon>
    </lineage>
</organism>
<protein>
    <recommendedName>
        <fullName evidence="1">beta-ketoacyl-[acyl-carrier-protein] synthase I</fullName>
        <ecNumber evidence="1">2.3.1.41</ecNumber>
    </recommendedName>
</protein>
<evidence type="ECO:0000256" key="2">
    <source>
        <dbReference type="ARBA" id="ARBA00022679"/>
    </source>
</evidence>
<keyword evidence="5" id="KW-1185">Reference proteome</keyword>
<dbReference type="Gene3D" id="3.40.47.10">
    <property type="match status" value="1"/>
</dbReference>
<evidence type="ECO:0000313" key="4">
    <source>
        <dbReference type="EMBL" id="KDO45709.1"/>
    </source>
</evidence>
<feature type="domain" description="Beta-ketoacyl synthase-like N-terminal" evidence="3">
    <location>
        <begin position="49"/>
        <end position="90"/>
    </location>
</feature>
<dbReference type="InterPro" id="IPR016039">
    <property type="entry name" value="Thiolase-like"/>
</dbReference>
<evidence type="ECO:0000313" key="5">
    <source>
        <dbReference type="Proteomes" id="UP000027120"/>
    </source>
</evidence>
<dbReference type="Proteomes" id="UP000027120">
    <property type="component" value="Unassembled WGS sequence"/>
</dbReference>
<dbReference type="InterPro" id="IPR000794">
    <property type="entry name" value="Beta-ketoacyl_synthase"/>
</dbReference>
<proteinExistence type="predicted"/>
<accession>A0A067DRU7</accession>
<dbReference type="GO" id="GO:0004315">
    <property type="term" value="F:3-oxoacyl-[acyl-carrier-protein] synthase activity"/>
    <property type="evidence" value="ECO:0007669"/>
    <property type="project" value="UniProtKB-EC"/>
</dbReference>
<dbReference type="STRING" id="2711.A0A067DRU7"/>
<sequence>MAASCLPCTWLPAFELDHALEPLLLLSSNRRKTTAVSAKSEKVAPEVKRRVVVTGLGAVTPLGDDAHLFYTKLLEGVSGISQIEGFDCSELPT</sequence>
<dbReference type="AlphaFoldDB" id="A0A067DRU7"/>
<evidence type="ECO:0000256" key="1">
    <source>
        <dbReference type="ARBA" id="ARBA00013191"/>
    </source>
</evidence>
<dbReference type="PANTHER" id="PTHR11712:SF332">
    <property type="entry name" value="3-OXOACYL-[ACYL-CARRIER-PROTEIN] SYNTHASE II, CHLOROPLASTIC"/>
    <property type="match status" value="1"/>
</dbReference>
<gene>
    <name evidence="4" type="ORF">CISIN_1g0448242mg</name>
</gene>
<dbReference type="EMBL" id="KK785238">
    <property type="protein sequence ID" value="KDO45709.1"/>
    <property type="molecule type" value="Genomic_DNA"/>
</dbReference>
<feature type="non-terminal residue" evidence="4">
    <location>
        <position position="93"/>
    </location>
</feature>
<dbReference type="EC" id="2.3.1.41" evidence="1"/>
<reference evidence="4 5" key="1">
    <citation type="submission" date="2014-04" db="EMBL/GenBank/DDBJ databases">
        <authorList>
            <consortium name="International Citrus Genome Consortium"/>
            <person name="Gmitter F."/>
            <person name="Chen C."/>
            <person name="Farmerie W."/>
            <person name="Harkins T."/>
            <person name="Desany B."/>
            <person name="Mohiuddin M."/>
            <person name="Kodira C."/>
            <person name="Borodovsky M."/>
            <person name="Lomsadze A."/>
            <person name="Burns P."/>
            <person name="Jenkins J."/>
            <person name="Prochnik S."/>
            <person name="Shu S."/>
            <person name="Chapman J."/>
            <person name="Pitluck S."/>
            <person name="Schmutz J."/>
            <person name="Rokhsar D."/>
        </authorList>
    </citation>
    <scope>NUCLEOTIDE SEQUENCE</scope>
</reference>
<dbReference type="InterPro" id="IPR014030">
    <property type="entry name" value="Ketoacyl_synth_N"/>
</dbReference>
<dbReference type="Pfam" id="PF00109">
    <property type="entry name" value="ketoacyl-synt"/>
    <property type="match status" value="1"/>
</dbReference>